<accession>A0AAW1QTD2</accession>
<proteinExistence type="predicted"/>
<organism evidence="1 2">
    <name type="scientific">Apatococcus lobatus</name>
    <dbReference type="NCBI Taxonomy" id="904363"/>
    <lineage>
        <taxon>Eukaryota</taxon>
        <taxon>Viridiplantae</taxon>
        <taxon>Chlorophyta</taxon>
        <taxon>core chlorophytes</taxon>
        <taxon>Trebouxiophyceae</taxon>
        <taxon>Chlorellales</taxon>
        <taxon>Chlorellaceae</taxon>
        <taxon>Apatococcus</taxon>
    </lineage>
</organism>
<name>A0AAW1QTD2_9CHLO</name>
<dbReference type="Proteomes" id="UP001438707">
    <property type="component" value="Unassembled WGS sequence"/>
</dbReference>
<gene>
    <name evidence="1" type="ORF">WJX74_001581</name>
</gene>
<evidence type="ECO:0008006" key="3">
    <source>
        <dbReference type="Google" id="ProtNLM"/>
    </source>
</evidence>
<evidence type="ECO:0000313" key="1">
    <source>
        <dbReference type="EMBL" id="KAK9824727.1"/>
    </source>
</evidence>
<evidence type="ECO:0000313" key="2">
    <source>
        <dbReference type="Proteomes" id="UP001438707"/>
    </source>
</evidence>
<protein>
    <recommendedName>
        <fullName evidence="3">Protein kinase domain-containing protein</fullName>
    </recommendedName>
</protein>
<dbReference type="InterPro" id="IPR011009">
    <property type="entry name" value="Kinase-like_dom_sf"/>
</dbReference>
<dbReference type="SUPFAM" id="SSF56112">
    <property type="entry name" value="Protein kinase-like (PK-like)"/>
    <property type="match status" value="1"/>
</dbReference>
<comment type="caution">
    <text evidence="1">The sequence shown here is derived from an EMBL/GenBank/DDBJ whole genome shotgun (WGS) entry which is preliminary data.</text>
</comment>
<dbReference type="AlphaFoldDB" id="A0AAW1QTD2"/>
<reference evidence="1 2" key="1">
    <citation type="journal article" date="2024" name="Nat. Commun.">
        <title>Phylogenomics reveals the evolutionary origins of lichenization in chlorophyte algae.</title>
        <authorList>
            <person name="Puginier C."/>
            <person name="Libourel C."/>
            <person name="Otte J."/>
            <person name="Skaloud P."/>
            <person name="Haon M."/>
            <person name="Grisel S."/>
            <person name="Petersen M."/>
            <person name="Berrin J.G."/>
            <person name="Delaux P.M."/>
            <person name="Dal Grande F."/>
            <person name="Keller J."/>
        </authorList>
    </citation>
    <scope>NUCLEOTIDE SEQUENCE [LARGE SCALE GENOMIC DNA]</scope>
    <source>
        <strain evidence="1 2">SAG 2145</strain>
    </source>
</reference>
<sequence length="327" mass="36748">MSVVAAKLQFSNLELQLKDPQMMEVSVKAASPLQPLGKLHDLTGCDGSQDHPFLFSAGNAETGNVGDPSGATMASKRPDLMLFLSSILIFRAELKEDRLDFEKAVMELEEKMADWTPLVHEPRDYMLAAAAAGRRLRFCAVEKGGQQMKYISQEFDSQNQLHRLQIVHSSIGVLTIILQQHNHQMPSQPRPLGVTVVRETSSITYYGCHVIKEVSESIFTQMHCQGLNAVYTFLVKRHGSKTSQGLIRPMDQPQLKHNVWRVKLPLGLLCLLRALGSLQSFVRDILLGLRDLHAAGFVHRNIRLPNIIEVRRTSHDIQTAFGREYQC</sequence>
<keyword evidence="2" id="KW-1185">Reference proteome</keyword>
<dbReference type="EMBL" id="JALJOS010000028">
    <property type="protein sequence ID" value="KAK9824727.1"/>
    <property type="molecule type" value="Genomic_DNA"/>
</dbReference>